<evidence type="ECO:0000259" key="6">
    <source>
        <dbReference type="Pfam" id="PF01555"/>
    </source>
</evidence>
<keyword evidence="8" id="KW-1185">Reference proteome</keyword>
<dbReference type="InterPro" id="IPR002941">
    <property type="entry name" value="DNA_methylase_N4/N6"/>
</dbReference>
<dbReference type="InterPro" id="IPR029063">
    <property type="entry name" value="SAM-dependent_MTases_sf"/>
</dbReference>
<dbReference type="Pfam" id="PF01555">
    <property type="entry name" value="N6_N4_Mtase"/>
    <property type="match status" value="1"/>
</dbReference>
<feature type="region of interest" description="Disordered" evidence="5">
    <location>
        <begin position="174"/>
        <end position="195"/>
    </location>
</feature>
<name>A0ABU4KRB2_BREVE</name>
<dbReference type="EMBL" id="JAMYEC010000006">
    <property type="protein sequence ID" value="MDX2335537.1"/>
    <property type="molecule type" value="Genomic_DNA"/>
</dbReference>
<proteinExistence type="inferred from homology"/>
<evidence type="ECO:0000313" key="7">
    <source>
        <dbReference type="EMBL" id="MDX2335537.1"/>
    </source>
</evidence>
<comment type="catalytic activity">
    <reaction evidence="3">
        <text>a 2'-deoxyadenosine in DNA + S-adenosyl-L-methionine = an N(6)-methyl-2'-deoxyadenosine in DNA + S-adenosyl-L-homocysteine + H(+)</text>
        <dbReference type="Rhea" id="RHEA:15197"/>
        <dbReference type="Rhea" id="RHEA-COMP:12418"/>
        <dbReference type="Rhea" id="RHEA-COMP:12419"/>
        <dbReference type="ChEBI" id="CHEBI:15378"/>
        <dbReference type="ChEBI" id="CHEBI:57856"/>
        <dbReference type="ChEBI" id="CHEBI:59789"/>
        <dbReference type="ChEBI" id="CHEBI:90615"/>
        <dbReference type="ChEBI" id="CHEBI:90616"/>
        <dbReference type="EC" id="2.1.1.72"/>
    </reaction>
</comment>
<reference evidence="7 8" key="1">
    <citation type="journal article" date="2023" name="FEMS Microbes">
        <title>Whole genomes of deep-sea sponge-associated bacteria exhibit high novel natural product potential.</title>
        <authorList>
            <person name="Hesketh-Best P.J."/>
            <person name="January G.G."/>
            <person name="Koch M.J."/>
            <person name="Warburton P.J."/>
            <person name="Howell K.L."/>
            <person name="Upton M."/>
        </authorList>
    </citation>
    <scope>NUCLEOTIDE SEQUENCE [LARGE SCALE GENOMIC DNA]</scope>
    <source>
        <strain evidence="7 8">PC206-O</strain>
    </source>
</reference>
<protein>
    <recommendedName>
        <fullName evidence="4">Methyltransferase</fullName>
        <ecNumber evidence="4">2.1.1.-</ecNumber>
    </recommendedName>
</protein>
<sequence length="195" mass="21843">MPYEDYVAWQKAFLRECWRLIPDDGAIFYQHKNRVQNGVLRTPHDLNPDLLLRQIIIWDRGSGMNFSKAFATPSHEVIYVFAKPKFRFRKGHGLKDVLKILPDRGNPHPAPFPVELPRSIIAATTAKTILDPFSGSGSTGVAALLEGRRFVGIEQSAAYCRMAEERLAAVPMEDRKKVGSGDNDNTLSEDIPPIA</sequence>
<feature type="domain" description="DNA methylase N-4/N-6" evidence="6">
    <location>
        <begin position="3"/>
        <end position="165"/>
    </location>
</feature>
<dbReference type="PRINTS" id="PR00508">
    <property type="entry name" value="S21N4MTFRASE"/>
</dbReference>
<evidence type="ECO:0000256" key="3">
    <source>
        <dbReference type="ARBA" id="ARBA00047942"/>
    </source>
</evidence>
<dbReference type="Proteomes" id="UP001272940">
    <property type="component" value="Unassembled WGS sequence"/>
</dbReference>
<keyword evidence="2" id="KW-0808">Transferase</keyword>
<accession>A0ABU4KRB2</accession>
<evidence type="ECO:0000256" key="1">
    <source>
        <dbReference type="ARBA" id="ARBA00022603"/>
    </source>
</evidence>
<dbReference type="EC" id="2.1.1.-" evidence="4"/>
<evidence type="ECO:0000313" key="8">
    <source>
        <dbReference type="Proteomes" id="UP001272940"/>
    </source>
</evidence>
<evidence type="ECO:0000256" key="4">
    <source>
        <dbReference type="RuleBase" id="RU362026"/>
    </source>
</evidence>
<dbReference type="Gene3D" id="3.40.50.150">
    <property type="entry name" value="Vaccinia Virus protein VP39"/>
    <property type="match status" value="1"/>
</dbReference>
<dbReference type="SUPFAM" id="SSF53335">
    <property type="entry name" value="S-adenosyl-L-methionine-dependent methyltransferases"/>
    <property type="match status" value="1"/>
</dbReference>
<comment type="similarity">
    <text evidence="4">Belongs to the N(4)/N(6)-methyltransferase family.</text>
</comment>
<comment type="caution">
    <text evidence="7">The sequence shown here is derived from an EMBL/GenBank/DDBJ whole genome shotgun (WGS) entry which is preliminary data.</text>
</comment>
<evidence type="ECO:0000256" key="5">
    <source>
        <dbReference type="SAM" id="MobiDB-lite"/>
    </source>
</evidence>
<organism evidence="7 8">
    <name type="scientific">Brevundimonas vesicularis</name>
    <name type="common">Pseudomonas vesicularis</name>
    <dbReference type="NCBI Taxonomy" id="41276"/>
    <lineage>
        <taxon>Bacteria</taxon>
        <taxon>Pseudomonadati</taxon>
        <taxon>Pseudomonadota</taxon>
        <taxon>Alphaproteobacteria</taxon>
        <taxon>Caulobacterales</taxon>
        <taxon>Caulobacteraceae</taxon>
        <taxon>Brevundimonas</taxon>
    </lineage>
</organism>
<dbReference type="InterPro" id="IPR001091">
    <property type="entry name" value="RM_Methyltransferase"/>
</dbReference>
<keyword evidence="1" id="KW-0489">Methyltransferase</keyword>
<gene>
    <name evidence="7" type="ORF">NJD11_11380</name>
</gene>
<evidence type="ECO:0000256" key="2">
    <source>
        <dbReference type="ARBA" id="ARBA00022679"/>
    </source>
</evidence>